<keyword evidence="8" id="KW-1185">Reference proteome</keyword>
<evidence type="ECO:0000259" key="6">
    <source>
        <dbReference type="PROSITE" id="PS50835"/>
    </source>
</evidence>
<dbReference type="InterPro" id="IPR036179">
    <property type="entry name" value="Ig-like_dom_sf"/>
</dbReference>
<dbReference type="PANTHER" id="PTHR24100:SF151">
    <property type="entry name" value="ICOS LIGAND"/>
    <property type="match status" value="1"/>
</dbReference>
<dbReference type="SMART" id="SM00409">
    <property type="entry name" value="IG"/>
    <property type="match status" value="2"/>
</dbReference>
<evidence type="ECO:0000313" key="7">
    <source>
        <dbReference type="Ensembl" id="ENSACLP00000017765.2"/>
    </source>
</evidence>
<keyword evidence="3" id="KW-0393">Immunoglobulin domain</keyword>
<dbReference type="InterPro" id="IPR013783">
    <property type="entry name" value="Ig-like_fold"/>
</dbReference>
<protein>
    <recommendedName>
        <fullName evidence="6">Ig-like domain-containing protein</fullName>
    </recommendedName>
</protein>
<dbReference type="GO" id="GO:0005102">
    <property type="term" value="F:signaling receptor binding"/>
    <property type="evidence" value="ECO:0007669"/>
    <property type="project" value="TreeGrafter"/>
</dbReference>
<keyword evidence="5" id="KW-1133">Transmembrane helix</keyword>
<dbReference type="PANTHER" id="PTHR24100">
    <property type="entry name" value="BUTYROPHILIN"/>
    <property type="match status" value="1"/>
</dbReference>
<dbReference type="SUPFAM" id="SSF48726">
    <property type="entry name" value="Immunoglobulin"/>
    <property type="match status" value="2"/>
</dbReference>
<dbReference type="Gene3D" id="2.60.40.10">
    <property type="entry name" value="Immunoglobulins"/>
    <property type="match status" value="2"/>
</dbReference>
<dbReference type="STRING" id="8154.ENSACLP00000017765"/>
<name>A0A3P8PL64_ASTCA</name>
<dbReference type="InterPro" id="IPR053896">
    <property type="entry name" value="BTN3A2-like_Ig-C"/>
</dbReference>
<evidence type="ECO:0000256" key="3">
    <source>
        <dbReference type="ARBA" id="ARBA00023319"/>
    </source>
</evidence>
<dbReference type="PROSITE" id="PS50835">
    <property type="entry name" value="IG_LIKE"/>
    <property type="match status" value="2"/>
</dbReference>
<dbReference type="GO" id="GO:0009897">
    <property type="term" value="C:external side of plasma membrane"/>
    <property type="evidence" value="ECO:0007669"/>
    <property type="project" value="TreeGrafter"/>
</dbReference>
<dbReference type="GeneTree" id="ENSGT00940000154641"/>
<dbReference type="Proteomes" id="UP000265100">
    <property type="component" value="Chromosome 5"/>
</dbReference>
<dbReference type="InterPro" id="IPR003599">
    <property type="entry name" value="Ig_sub"/>
</dbReference>
<comment type="subcellular location">
    <subcellularLocation>
        <location evidence="1">Membrane</location>
    </subcellularLocation>
</comment>
<organism evidence="7 8">
    <name type="scientific">Astatotilapia calliptera</name>
    <name type="common">Eastern happy</name>
    <name type="synonym">Chromis callipterus</name>
    <dbReference type="NCBI Taxonomy" id="8154"/>
    <lineage>
        <taxon>Eukaryota</taxon>
        <taxon>Metazoa</taxon>
        <taxon>Chordata</taxon>
        <taxon>Craniata</taxon>
        <taxon>Vertebrata</taxon>
        <taxon>Euteleostomi</taxon>
        <taxon>Actinopterygii</taxon>
        <taxon>Neopterygii</taxon>
        <taxon>Teleostei</taxon>
        <taxon>Neoteleostei</taxon>
        <taxon>Acanthomorphata</taxon>
        <taxon>Ovalentaria</taxon>
        <taxon>Cichlomorphae</taxon>
        <taxon>Cichliformes</taxon>
        <taxon>Cichlidae</taxon>
        <taxon>African cichlids</taxon>
        <taxon>Pseudocrenilabrinae</taxon>
        <taxon>Haplochromini</taxon>
        <taxon>Astatotilapia</taxon>
    </lineage>
</organism>
<dbReference type="AlphaFoldDB" id="A0A3P8PL64"/>
<dbReference type="Pfam" id="PF22705">
    <property type="entry name" value="C2-set_3"/>
    <property type="match status" value="1"/>
</dbReference>
<proteinExistence type="predicted"/>
<dbReference type="OrthoDB" id="9049620at2759"/>
<accession>A0A3P8PL64</accession>
<feature type="domain" description="Ig-like" evidence="6">
    <location>
        <begin position="115"/>
        <end position="200"/>
    </location>
</feature>
<feature type="region of interest" description="Disordered" evidence="4">
    <location>
        <begin position="246"/>
        <end position="266"/>
    </location>
</feature>
<evidence type="ECO:0000256" key="4">
    <source>
        <dbReference type="SAM" id="MobiDB-lite"/>
    </source>
</evidence>
<dbReference type="OMA" id="NKQEVFR"/>
<dbReference type="Bgee" id="ENSACLG00000012138">
    <property type="expression patterns" value="Expressed in liver and 5 other cell types or tissues"/>
</dbReference>
<reference evidence="7" key="2">
    <citation type="submission" date="2025-08" db="UniProtKB">
        <authorList>
            <consortium name="Ensembl"/>
        </authorList>
    </citation>
    <scope>IDENTIFICATION</scope>
</reference>
<feature type="domain" description="Ig-like" evidence="6">
    <location>
        <begin position="1"/>
        <end position="104"/>
    </location>
</feature>
<dbReference type="Ensembl" id="ENSACLT00000018186.2">
    <property type="protein sequence ID" value="ENSACLP00000017765.2"/>
    <property type="gene ID" value="ENSACLG00000012138.2"/>
</dbReference>
<dbReference type="InterPro" id="IPR050504">
    <property type="entry name" value="IgSF_BTN/MOG"/>
</dbReference>
<dbReference type="InterPro" id="IPR013106">
    <property type="entry name" value="Ig_V-set"/>
</dbReference>
<dbReference type="GO" id="GO:0050852">
    <property type="term" value="P:T cell receptor signaling pathway"/>
    <property type="evidence" value="ECO:0007669"/>
    <property type="project" value="TreeGrafter"/>
</dbReference>
<keyword evidence="5" id="KW-0812">Transmembrane</keyword>
<reference evidence="7" key="1">
    <citation type="submission" date="2018-05" db="EMBL/GenBank/DDBJ databases">
        <authorList>
            <person name="Datahose"/>
        </authorList>
    </citation>
    <scope>NUCLEOTIDE SEQUENCE</scope>
</reference>
<dbReference type="Pfam" id="PF07686">
    <property type="entry name" value="V-set"/>
    <property type="match status" value="1"/>
</dbReference>
<feature type="transmembrane region" description="Helical" evidence="5">
    <location>
        <begin position="214"/>
        <end position="235"/>
    </location>
</feature>
<feature type="compositionally biased region" description="Polar residues" evidence="4">
    <location>
        <begin position="248"/>
        <end position="260"/>
    </location>
</feature>
<sequence>GSRIKVVVLEGSDAVLPCSLSTKEKTEQKLFNWKKVDPNKQEVFRYDGGNHYNDGQDEHFRGRVSHFPLELQSGNASIIIKNTLVPDSGNYTCDLFLQKKQAFSIELVVGAAPKPLIHVLKITEDEARLKCEVRGAFPKPKVEWRDGDGNILPAEEPQVSHTGERYNITLLTTVTRTNSSLFHCVATQEEIGHVTEDKLYVAFSGTCGKVITGWLGGCFIGILSFALVITGWLVATKTIKIHSGRLRSANSSSEETTAPGSETGPEELRVLRNSSVV</sequence>
<dbReference type="CDD" id="cd00096">
    <property type="entry name" value="Ig"/>
    <property type="match status" value="1"/>
</dbReference>
<evidence type="ECO:0000313" key="8">
    <source>
        <dbReference type="Proteomes" id="UP000265100"/>
    </source>
</evidence>
<evidence type="ECO:0000256" key="2">
    <source>
        <dbReference type="ARBA" id="ARBA00023136"/>
    </source>
</evidence>
<evidence type="ECO:0000256" key="5">
    <source>
        <dbReference type="SAM" id="Phobius"/>
    </source>
</evidence>
<dbReference type="GO" id="GO:0001817">
    <property type="term" value="P:regulation of cytokine production"/>
    <property type="evidence" value="ECO:0007669"/>
    <property type="project" value="TreeGrafter"/>
</dbReference>
<keyword evidence="2 5" id="KW-0472">Membrane</keyword>
<evidence type="ECO:0000256" key="1">
    <source>
        <dbReference type="ARBA" id="ARBA00004370"/>
    </source>
</evidence>
<reference evidence="7" key="3">
    <citation type="submission" date="2025-09" db="UniProtKB">
        <authorList>
            <consortium name="Ensembl"/>
        </authorList>
    </citation>
    <scope>IDENTIFICATION</scope>
</reference>
<dbReference type="InterPro" id="IPR007110">
    <property type="entry name" value="Ig-like_dom"/>
</dbReference>